<feature type="transmembrane region" description="Helical" evidence="1">
    <location>
        <begin position="305"/>
        <end position="322"/>
    </location>
</feature>
<dbReference type="OrthoDB" id="6811319at2"/>
<keyword evidence="1" id="KW-1133">Transmembrane helix</keyword>
<feature type="transmembrane region" description="Helical" evidence="1">
    <location>
        <begin position="278"/>
        <end position="299"/>
    </location>
</feature>
<feature type="transmembrane region" description="Helical" evidence="1">
    <location>
        <begin position="115"/>
        <end position="132"/>
    </location>
</feature>
<accession>A0A7V7KUH9</accession>
<feature type="transmembrane region" description="Helical" evidence="1">
    <location>
        <begin position="238"/>
        <end position="257"/>
    </location>
</feature>
<dbReference type="AlphaFoldDB" id="A0A7V7KUH9"/>
<evidence type="ECO:0000256" key="1">
    <source>
        <dbReference type="SAM" id="Phobius"/>
    </source>
</evidence>
<reference evidence="2 3" key="1">
    <citation type="submission" date="2018-07" db="EMBL/GenBank/DDBJ databases">
        <title>Pseudomonas laoshanensis sp. nov., isolated from soil.</title>
        <authorList>
            <person name="Sun J."/>
            <person name="Yu L."/>
            <person name="Wang M."/>
            <person name="Zhang C."/>
        </authorList>
    </citation>
    <scope>NUCLEOTIDE SEQUENCE [LARGE SCALE GENOMIC DNA]</scope>
    <source>
        <strain evidence="2 3">Y22</strain>
    </source>
</reference>
<keyword evidence="3" id="KW-1185">Reference proteome</keyword>
<organism evidence="2 3">
    <name type="scientific">Halopseudomonas laoshanensis</name>
    <dbReference type="NCBI Taxonomy" id="2268758"/>
    <lineage>
        <taxon>Bacteria</taxon>
        <taxon>Pseudomonadati</taxon>
        <taxon>Pseudomonadota</taxon>
        <taxon>Gammaproteobacteria</taxon>
        <taxon>Pseudomonadales</taxon>
        <taxon>Pseudomonadaceae</taxon>
        <taxon>Halopseudomonas</taxon>
    </lineage>
</organism>
<name>A0A7V7KUH9_9GAMM</name>
<sequence length="341" mass="38963">MSAQEQALPVQEQLLHVIDCRWLLALYAIIPVSVLLVITDAWIFNGQALRQYIPDQPEHWPFWTVIFGLPHIVASLVTMADREYLAHYRRTLLWPTLIFAGVASAGILGPQPLSYNLLFVFLAFYTIYHVLAQQLGLTLMMMATPPSRAFKSWKWLSVLAGFAIYINVYGEQYIGNLNIFGIGLYDALTYAATCICAALVVLAVRLTPTSRHRIGVWYLWGNVALLVSALLINEIGYTLFVILIPRVIHDVTAYMVYVTHDRNRNKQQQVNSLYRLTAFTRLSPVVVLPLVSVGIAFLLTSYHEYSAVTILMLTITFVHYYFEGFIWRGGNPHRRYVNFRR</sequence>
<feature type="transmembrane region" description="Helical" evidence="1">
    <location>
        <begin position="216"/>
        <end position="232"/>
    </location>
</feature>
<protein>
    <submittedName>
        <fullName evidence="2">Uncharacterized protein</fullName>
    </submittedName>
</protein>
<keyword evidence="1" id="KW-0812">Transmembrane</keyword>
<dbReference type="RefSeq" id="WP_149334444.1">
    <property type="nucleotide sequence ID" value="NZ_QOVF01000010.1"/>
</dbReference>
<proteinExistence type="predicted"/>
<feature type="transmembrane region" description="Helical" evidence="1">
    <location>
        <begin position="92"/>
        <end position="109"/>
    </location>
</feature>
<evidence type="ECO:0000313" key="3">
    <source>
        <dbReference type="Proteomes" id="UP000463138"/>
    </source>
</evidence>
<keyword evidence="1" id="KW-0472">Membrane</keyword>
<feature type="transmembrane region" description="Helical" evidence="1">
    <location>
        <begin position="22"/>
        <end position="44"/>
    </location>
</feature>
<feature type="transmembrane region" description="Helical" evidence="1">
    <location>
        <begin position="153"/>
        <end position="170"/>
    </location>
</feature>
<dbReference type="Proteomes" id="UP000463138">
    <property type="component" value="Unassembled WGS sequence"/>
</dbReference>
<feature type="transmembrane region" description="Helical" evidence="1">
    <location>
        <begin position="60"/>
        <end position="80"/>
    </location>
</feature>
<feature type="transmembrane region" description="Helical" evidence="1">
    <location>
        <begin position="182"/>
        <end position="204"/>
    </location>
</feature>
<dbReference type="EMBL" id="QOVF01000010">
    <property type="protein sequence ID" value="KAA0690481.1"/>
    <property type="molecule type" value="Genomic_DNA"/>
</dbReference>
<gene>
    <name evidence="2" type="ORF">DT594_17990</name>
</gene>
<comment type="caution">
    <text evidence="2">The sequence shown here is derived from an EMBL/GenBank/DDBJ whole genome shotgun (WGS) entry which is preliminary data.</text>
</comment>
<evidence type="ECO:0000313" key="2">
    <source>
        <dbReference type="EMBL" id="KAA0690481.1"/>
    </source>
</evidence>